<dbReference type="EMBL" id="JARBHA010000009">
    <property type="protein sequence ID" value="KAJ9693331.1"/>
    <property type="molecule type" value="Genomic_DNA"/>
</dbReference>
<comment type="caution">
    <text evidence="1">The sequence shown here is derived from an EMBL/GenBank/DDBJ whole genome shotgun (WGS) entry which is preliminary data.</text>
</comment>
<gene>
    <name evidence="1" type="ORF">PVL29_012194</name>
</gene>
<accession>A0AA38ZQE6</accession>
<name>A0AA38ZQE6_VITRO</name>
<protein>
    <submittedName>
        <fullName evidence="1">Uncharacterized protein</fullName>
    </submittedName>
</protein>
<evidence type="ECO:0000313" key="1">
    <source>
        <dbReference type="EMBL" id="KAJ9693331.1"/>
    </source>
</evidence>
<keyword evidence="2" id="KW-1185">Reference proteome</keyword>
<evidence type="ECO:0000313" key="2">
    <source>
        <dbReference type="Proteomes" id="UP001168098"/>
    </source>
</evidence>
<dbReference type="Proteomes" id="UP001168098">
    <property type="component" value="Unassembled WGS sequence"/>
</dbReference>
<organism evidence="1 2">
    <name type="scientific">Vitis rotundifolia</name>
    <name type="common">Muscadine grape</name>
    <dbReference type="NCBI Taxonomy" id="103349"/>
    <lineage>
        <taxon>Eukaryota</taxon>
        <taxon>Viridiplantae</taxon>
        <taxon>Streptophyta</taxon>
        <taxon>Embryophyta</taxon>
        <taxon>Tracheophyta</taxon>
        <taxon>Spermatophyta</taxon>
        <taxon>Magnoliopsida</taxon>
        <taxon>eudicotyledons</taxon>
        <taxon>Gunneridae</taxon>
        <taxon>Pentapetalae</taxon>
        <taxon>rosids</taxon>
        <taxon>Vitales</taxon>
        <taxon>Vitaceae</taxon>
        <taxon>Viteae</taxon>
        <taxon>Vitis</taxon>
    </lineage>
</organism>
<reference evidence="1 2" key="1">
    <citation type="journal article" date="2023" name="BMC Biotechnol.">
        <title>Vitis rotundifolia cv Carlos genome sequencing.</title>
        <authorList>
            <person name="Huff M."/>
            <person name="Hulse-Kemp A."/>
            <person name="Scheffler B."/>
            <person name="Youngblood R."/>
            <person name="Simpson S."/>
            <person name="Babiker E."/>
            <person name="Staton M."/>
        </authorList>
    </citation>
    <scope>NUCLEOTIDE SEQUENCE [LARGE SCALE GENOMIC DNA]</scope>
    <source>
        <tissue evidence="1">Leaf</tissue>
    </source>
</reference>
<dbReference type="AlphaFoldDB" id="A0AA38ZQE6"/>
<sequence length="130" mass="14531">MVHVPPIDAVGFGQELVMIPSIEDACPTKDGTSASTPSGNASKRNSLHFSVLIRCRRILLRRRRKCEALHAHLVWVESELTAVRKATTNVEKLLKELEKGMQVVKVEVHQMGEKKEVAKAKCKDTEQESD</sequence>
<proteinExistence type="predicted"/>